<comment type="pathway">
    <text evidence="4">Amino-acid biosynthesis; L-leucine biosynthesis; L-leucine from 3-methyl-2-oxobutanoate: step 4/4.</text>
</comment>
<evidence type="ECO:0000313" key="12">
    <source>
        <dbReference type="Proteomes" id="UP000064967"/>
    </source>
</evidence>
<comment type="cofactor">
    <cofactor evidence="1">
        <name>pyridoxal 5'-phosphate</name>
        <dbReference type="ChEBI" id="CHEBI:597326"/>
    </cofactor>
</comment>
<dbReference type="KEGG" id="llu:AKJ09_05604"/>
<evidence type="ECO:0000256" key="5">
    <source>
        <dbReference type="ARBA" id="ARBA00009320"/>
    </source>
</evidence>
<dbReference type="EC" id="2.6.1.42" evidence="6"/>
<comment type="catalytic activity">
    <reaction evidence="10">
        <text>L-leucine + 2-oxoglutarate = 4-methyl-2-oxopentanoate + L-glutamate</text>
        <dbReference type="Rhea" id="RHEA:18321"/>
        <dbReference type="ChEBI" id="CHEBI:16810"/>
        <dbReference type="ChEBI" id="CHEBI:17865"/>
        <dbReference type="ChEBI" id="CHEBI:29985"/>
        <dbReference type="ChEBI" id="CHEBI:57427"/>
        <dbReference type="EC" id="2.6.1.42"/>
    </reaction>
</comment>
<dbReference type="Gene3D" id="3.30.470.10">
    <property type="match status" value="1"/>
</dbReference>
<dbReference type="InterPro" id="IPR001544">
    <property type="entry name" value="Aminotrans_IV"/>
</dbReference>
<dbReference type="Gene3D" id="3.20.10.10">
    <property type="entry name" value="D-amino Acid Aminotransferase, subunit A, domain 2"/>
    <property type="match status" value="1"/>
</dbReference>
<keyword evidence="11" id="KW-0808">Transferase</keyword>
<sequence>MAITAPLVWLDGALVPAADATLPLMGHAPQRGSLVFDVGSFHPTTKGPALFRAREHVARFVNSARIVGLSLAYDEEALVRAAVSVVRECRRDEGLVRWSVFFAAAEPDLLPRDGATRVAVAAQLLQDTGRPKPLRIAVFDDARKASPDVLSPEAKAAASYLGPMIARRRAVASGADDVVLLDRDGDVAEAPIANVFVVRGGTLVTPSLGYVLPGITRDAVLAIARDEGLSVQEAKLSPEALATADEAFLTATSLPIAPVASVNGRALASAPGPITARLVERFEAAQRGAHPSFAHWLTHLG</sequence>
<dbReference type="FunFam" id="3.20.10.10:FF:000002">
    <property type="entry name" value="D-alanine aminotransferase"/>
    <property type="match status" value="1"/>
</dbReference>
<dbReference type="InterPro" id="IPR036038">
    <property type="entry name" value="Aminotransferase-like"/>
</dbReference>
<dbReference type="STRING" id="1391654.AKJ09_05604"/>
<dbReference type="GO" id="GO:0046394">
    <property type="term" value="P:carboxylic acid biosynthetic process"/>
    <property type="evidence" value="ECO:0007669"/>
    <property type="project" value="UniProtKB-ARBA"/>
</dbReference>
<keyword evidence="7" id="KW-0663">Pyridoxal phosphate</keyword>
<organism evidence="11 12">
    <name type="scientific">Labilithrix luteola</name>
    <dbReference type="NCBI Taxonomy" id="1391654"/>
    <lineage>
        <taxon>Bacteria</taxon>
        <taxon>Pseudomonadati</taxon>
        <taxon>Myxococcota</taxon>
        <taxon>Polyangia</taxon>
        <taxon>Polyangiales</taxon>
        <taxon>Labilitrichaceae</taxon>
        <taxon>Labilithrix</taxon>
    </lineage>
</organism>
<evidence type="ECO:0000256" key="7">
    <source>
        <dbReference type="ARBA" id="ARBA00022898"/>
    </source>
</evidence>
<dbReference type="PANTHER" id="PTHR42743:SF11">
    <property type="entry name" value="AMINODEOXYCHORISMATE LYASE"/>
    <property type="match status" value="1"/>
</dbReference>
<dbReference type="InterPro" id="IPR043131">
    <property type="entry name" value="BCAT-like_N"/>
</dbReference>
<proteinExistence type="inferred from homology"/>
<dbReference type="GO" id="GO:0004084">
    <property type="term" value="F:branched-chain-amino-acid transaminase activity"/>
    <property type="evidence" value="ECO:0007669"/>
    <property type="project" value="UniProtKB-EC"/>
</dbReference>
<comment type="pathway">
    <text evidence="2">Amino-acid biosynthesis; L-isoleucine biosynthesis; L-isoleucine from 2-oxobutanoate: step 4/4.</text>
</comment>
<comment type="pathway">
    <text evidence="3">Amino-acid biosynthesis; L-valine biosynthesis; L-valine from pyruvate: step 4/4.</text>
</comment>
<dbReference type="Proteomes" id="UP000064967">
    <property type="component" value="Chromosome"/>
</dbReference>
<keyword evidence="11" id="KW-0032">Aminotransferase</keyword>
<gene>
    <name evidence="11" type="ORF">AKJ09_05604</name>
</gene>
<dbReference type="CDD" id="cd00449">
    <property type="entry name" value="PLPDE_IV"/>
    <property type="match status" value="1"/>
</dbReference>
<dbReference type="EMBL" id="CP012333">
    <property type="protein sequence ID" value="AKU98940.1"/>
    <property type="molecule type" value="Genomic_DNA"/>
</dbReference>
<protein>
    <recommendedName>
        <fullName evidence="6">branched-chain-amino-acid transaminase</fullName>
        <ecNumber evidence="6">2.6.1.42</ecNumber>
    </recommendedName>
</protein>
<dbReference type="GO" id="GO:0008652">
    <property type="term" value="P:amino acid biosynthetic process"/>
    <property type="evidence" value="ECO:0007669"/>
    <property type="project" value="UniProtKB-ARBA"/>
</dbReference>
<evidence type="ECO:0000256" key="1">
    <source>
        <dbReference type="ARBA" id="ARBA00001933"/>
    </source>
</evidence>
<dbReference type="OrthoDB" id="9805628at2"/>
<evidence type="ECO:0000256" key="2">
    <source>
        <dbReference type="ARBA" id="ARBA00004824"/>
    </source>
</evidence>
<dbReference type="SUPFAM" id="SSF56752">
    <property type="entry name" value="D-aminoacid aminotransferase-like PLP-dependent enzymes"/>
    <property type="match status" value="1"/>
</dbReference>
<evidence type="ECO:0000256" key="9">
    <source>
        <dbReference type="ARBA" id="ARBA00048798"/>
    </source>
</evidence>
<evidence type="ECO:0000256" key="3">
    <source>
        <dbReference type="ARBA" id="ARBA00004931"/>
    </source>
</evidence>
<evidence type="ECO:0000256" key="10">
    <source>
        <dbReference type="ARBA" id="ARBA00049229"/>
    </source>
</evidence>
<dbReference type="InterPro" id="IPR043132">
    <property type="entry name" value="BCAT-like_C"/>
</dbReference>
<name>A0A0K1PZH8_9BACT</name>
<reference evidence="11 12" key="1">
    <citation type="submission" date="2015-08" db="EMBL/GenBank/DDBJ databases">
        <authorList>
            <person name="Babu N.S."/>
            <person name="Beckwith C.J."/>
            <person name="Beseler K.G."/>
            <person name="Brison A."/>
            <person name="Carone J.V."/>
            <person name="Caskin T.P."/>
            <person name="Diamond M."/>
            <person name="Durham M.E."/>
            <person name="Foxe J.M."/>
            <person name="Go M."/>
            <person name="Henderson B.A."/>
            <person name="Jones I.B."/>
            <person name="McGettigan J.A."/>
            <person name="Micheletti S.J."/>
            <person name="Nasrallah M.E."/>
            <person name="Ortiz D."/>
            <person name="Piller C.R."/>
            <person name="Privatt S.R."/>
            <person name="Schneider S.L."/>
            <person name="Sharp S."/>
            <person name="Smith T.C."/>
            <person name="Stanton J.D."/>
            <person name="Ullery H.E."/>
            <person name="Wilson R.J."/>
            <person name="Serrano M.G."/>
            <person name="Buck G."/>
            <person name="Lee V."/>
            <person name="Wang Y."/>
            <person name="Carvalho R."/>
            <person name="Voegtly L."/>
            <person name="Shi R."/>
            <person name="Duckworth R."/>
            <person name="Johnson A."/>
            <person name="Loviza R."/>
            <person name="Walstead R."/>
            <person name="Shah Z."/>
            <person name="Kiflezghi M."/>
            <person name="Wade K."/>
            <person name="Ball S.L."/>
            <person name="Bradley K.W."/>
            <person name="Asai D.J."/>
            <person name="Bowman C.A."/>
            <person name="Russell D.A."/>
            <person name="Pope W.H."/>
            <person name="Jacobs-Sera D."/>
            <person name="Hendrix R.W."/>
            <person name="Hatfull G.F."/>
        </authorList>
    </citation>
    <scope>NUCLEOTIDE SEQUENCE [LARGE SCALE GENOMIC DNA]</scope>
    <source>
        <strain evidence="11 12">DSM 27648</strain>
    </source>
</reference>
<evidence type="ECO:0000256" key="4">
    <source>
        <dbReference type="ARBA" id="ARBA00005072"/>
    </source>
</evidence>
<accession>A0A0K1PZH8</accession>
<evidence type="ECO:0000256" key="6">
    <source>
        <dbReference type="ARBA" id="ARBA00013053"/>
    </source>
</evidence>
<dbReference type="InterPro" id="IPR050571">
    <property type="entry name" value="Class-IV_PLP-Dep_Aminotrnsfr"/>
</dbReference>
<dbReference type="PANTHER" id="PTHR42743">
    <property type="entry name" value="AMINO-ACID AMINOTRANSFERASE"/>
    <property type="match status" value="1"/>
</dbReference>
<dbReference type="Pfam" id="PF01063">
    <property type="entry name" value="Aminotran_4"/>
    <property type="match status" value="1"/>
</dbReference>
<evidence type="ECO:0000256" key="8">
    <source>
        <dbReference type="ARBA" id="ARBA00048212"/>
    </source>
</evidence>
<comment type="similarity">
    <text evidence="5">Belongs to the class-IV pyridoxal-phosphate-dependent aminotransferase family.</text>
</comment>
<comment type="catalytic activity">
    <reaction evidence="9">
        <text>L-isoleucine + 2-oxoglutarate = (S)-3-methyl-2-oxopentanoate + L-glutamate</text>
        <dbReference type="Rhea" id="RHEA:24801"/>
        <dbReference type="ChEBI" id="CHEBI:16810"/>
        <dbReference type="ChEBI" id="CHEBI:29985"/>
        <dbReference type="ChEBI" id="CHEBI:35146"/>
        <dbReference type="ChEBI" id="CHEBI:58045"/>
        <dbReference type="EC" id="2.6.1.42"/>
    </reaction>
</comment>
<dbReference type="AlphaFoldDB" id="A0A0K1PZH8"/>
<comment type="catalytic activity">
    <reaction evidence="8">
        <text>L-valine + 2-oxoglutarate = 3-methyl-2-oxobutanoate + L-glutamate</text>
        <dbReference type="Rhea" id="RHEA:24813"/>
        <dbReference type="ChEBI" id="CHEBI:11851"/>
        <dbReference type="ChEBI" id="CHEBI:16810"/>
        <dbReference type="ChEBI" id="CHEBI:29985"/>
        <dbReference type="ChEBI" id="CHEBI:57762"/>
        <dbReference type="EC" id="2.6.1.42"/>
    </reaction>
</comment>
<evidence type="ECO:0000313" key="11">
    <source>
        <dbReference type="EMBL" id="AKU98940.1"/>
    </source>
</evidence>
<dbReference type="RefSeq" id="WP_146650083.1">
    <property type="nucleotide sequence ID" value="NZ_CP012333.1"/>
</dbReference>
<keyword evidence="12" id="KW-1185">Reference proteome</keyword>